<reference evidence="2" key="1">
    <citation type="journal article" date="2007" name="Nature">
        <title>The grapevine genome sequence suggests ancestral hexaploidization in major angiosperm phyla.</title>
        <authorList>
            <consortium name="The French-Italian Public Consortium for Grapevine Genome Characterization."/>
            <person name="Jaillon O."/>
            <person name="Aury J.-M."/>
            <person name="Noel B."/>
            <person name="Policriti A."/>
            <person name="Clepet C."/>
            <person name="Casagrande A."/>
            <person name="Choisne N."/>
            <person name="Aubourg S."/>
            <person name="Vitulo N."/>
            <person name="Jubin C."/>
            <person name="Vezzi A."/>
            <person name="Legeai F."/>
            <person name="Hugueney P."/>
            <person name="Dasilva C."/>
            <person name="Horner D."/>
            <person name="Mica E."/>
            <person name="Jublot D."/>
            <person name="Poulain J."/>
            <person name="Bruyere C."/>
            <person name="Billault A."/>
            <person name="Segurens B."/>
            <person name="Gouyvenoux M."/>
            <person name="Ugarte E."/>
            <person name="Cattonaro F."/>
            <person name="Anthouard V."/>
            <person name="Vico V."/>
            <person name="Del Fabbro C."/>
            <person name="Alaux M."/>
            <person name="Di Gaspero G."/>
            <person name="Dumas V."/>
            <person name="Felice N."/>
            <person name="Paillard S."/>
            <person name="Juman I."/>
            <person name="Moroldo M."/>
            <person name="Scalabrin S."/>
            <person name="Canaguier A."/>
            <person name="Le Clainche I."/>
            <person name="Malacrida G."/>
            <person name="Durand E."/>
            <person name="Pesole G."/>
            <person name="Laucou V."/>
            <person name="Chatelet P."/>
            <person name="Merdinoglu D."/>
            <person name="Delledonne M."/>
            <person name="Pezzotti M."/>
            <person name="Lecharny A."/>
            <person name="Scarpelli C."/>
            <person name="Artiguenave F."/>
            <person name="Pe M.E."/>
            <person name="Valle G."/>
            <person name="Morgante M."/>
            <person name="Caboche M."/>
            <person name="Adam-Blondon A.-F."/>
            <person name="Weissenbach J."/>
            <person name="Quetier F."/>
            <person name="Wincker P."/>
        </authorList>
    </citation>
    <scope>NUCLEOTIDE SEQUENCE [LARGE SCALE GENOMIC DNA]</scope>
    <source>
        <strain evidence="2">cv. Pinot noir / PN40024</strain>
    </source>
</reference>
<organism evidence="1 2">
    <name type="scientific">Vitis vinifera</name>
    <name type="common">Grape</name>
    <dbReference type="NCBI Taxonomy" id="29760"/>
    <lineage>
        <taxon>Eukaryota</taxon>
        <taxon>Viridiplantae</taxon>
        <taxon>Streptophyta</taxon>
        <taxon>Embryophyta</taxon>
        <taxon>Tracheophyta</taxon>
        <taxon>Spermatophyta</taxon>
        <taxon>Magnoliopsida</taxon>
        <taxon>eudicotyledons</taxon>
        <taxon>Gunneridae</taxon>
        <taxon>Pentapetalae</taxon>
        <taxon>rosids</taxon>
        <taxon>Vitales</taxon>
        <taxon>Vitaceae</taxon>
        <taxon>Viteae</taxon>
        <taxon>Vitis</taxon>
    </lineage>
</organism>
<dbReference type="PaxDb" id="29760-VIT_10s0003g04790.t01"/>
<dbReference type="InParanoid" id="D7TKI6"/>
<evidence type="ECO:0000313" key="1">
    <source>
        <dbReference type="EMBL" id="CBI31008.3"/>
    </source>
</evidence>
<protein>
    <submittedName>
        <fullName evidence="1">Uncharacterized protein</fullName>
    </submittedName>
</protein>
<keyword evidence="2" id="KW-1185">Reference proteome</keyword>
<proteinExistence type="predicted"/>
<gene>
    <name evidence="1" type="ordered locus">VIT_10s0003g04790</name>
</gene>
<accession>D7TKI6</accession>
<sequence>MQTRPSFIPISFTYHLSHYPNSHIYHVTTLADDGPGSLWIVFEVSGIIHLSSYLKVLNWTSLCVLAMRNLGAESLCRGDIAFGSLWFFTYVGIYRFLVPSIIL</sequence>
<name>D7TKI6_VITVI</name>
<dbReference type="Proteomes" id="UP000009183">
    <property type="component" value="Chromosome 10"/>
</dbReference>
<dbReference type="HOGENOM" id="CLU_2268737_0_0_1"/>
<dbReference type="InterPro" id="IPR012334">
    <property type="entry name" value="Pectin_lyas_fold"/>
</dbReference>
<dbReference type="EMBL" id="FN595992">
    <property type="protein sequence ID" value="CBI31008.3"/>
    <property type="molecule type" value="Genomic_DNA"/>
</dbReference>
<dbReference type="Gene3D" id="2.160.20.10">
    <property type="entry name" value="Single-stranded right-handed beta-helix, Pectin lyase-like"/>
    <property type="match status" value="1"/>
</dbReference>
<evidence type="ECO:0000313" key="2">
    <source>
        <dbReference type="Proteomes" id="UP000009183"/>
    </source>
</evidence>
<dbReference type="AlphaFoldDB" id="D7TKI6"/>